<keyword evidence="3" id="KW-0997">Cell inner membrane</keyword>
<accession>A0A168LTH3</accession>
<keyword evidence="4 8" id="KW-0812">Transmembrane</keyword>
<evidence type="ECO:0000256" key="1">
    <source>
        <dbReference type="ARBA" id="ARBA00004651"/>
    </source>
</evidence>
<dbReference type="GO" id="GO:0015744">
    <property type="term" value="P:succinate transport"/>
    <property type="evidence" value="ECO:0007669"/>
    <property type="project" value="TreeGrafter"/>
</dbReference>
<evidence type="ECO:0000256" key="8">
    <source>
        <dbReference type="SAM" id="Phobius"/>
    </source>
</evidence>
<dbReference type="EMBL" id="LVJI01000024">
    <property type="protein sequence ID" value="OAB43817.1"/>
    <property type="molecule type" value="Genomic_DNA"/>
</dbReference>
<protein>
    <recommendedName>
        <fullName evidence="9">Threonine/Serine exporter ThrE domain-containing protein</fullName>
    </recommendedName>
</protein>
<comment type="caution">
    <text evidence="10">The sequence shown here is derived from an EMBL/GenBank/DDBJ whole genome shotgun (WGS) entry which is preliminary data.</text>
</comment>
<feature type="transmembrane region" description="Helical" evidence="8">
    <location>
        <begin position="108"/>
        <end position="129"/>
    </location>
</feature>
<evidence type="ECO:0000259" key="9">
    <source>
        <dbReference type="Pfam" id="PF12821"/>
    </source>
</evidence>
<dbReference type="Proteomes" id="UP000077355">
    <property type="component" value="Unassembled WGS sequence"/>
</dbReference>
<name>A0A168LTH3_9BACL</name>
<comment type="similarity">
    <text evidence="7">Belongs to the ThrE exporter (TC 2.A.79) family.</text>
</comment>
<dbReference type="Pfam" id="PF12821">
    <property type="entry name" value="ThrE_2"/>
    <property type="match status" value="1"/>
</dbReference>
<evidence type="ECO:0000313" key="10">
    <source>
        <dbReference type="EMBL" id="OAB43817.1"/>
    </source>
</evidence>
<keyword evidence="2" id="KW-1003">Cell membrane</keyword>
<keyword evidence="6 8" id="KW-0472">Membrane</keyword>
<feature type="transmembrane region" description="Helical" evidence="8">
    <location>
        <begin position="50"/>
        <end position="69"/>
    </location>
</feature>
<keyword evidence="11" id="KW-1185">Reference proteome</keyword>
<dbReference type="OrthoDB" id="9810047at2"/>
<gene>
    <name evidence="10" type="ORF">PBAT_16435</name>
</gene>
<dbReference type="RefSeq" id="WP_068650988.1">
    <property type="nucleotide sequence ID" value="NZ_CP043611.1"/>
</dbReference>
<feature type="transmembrane region" description="Helical" evidence="8">
    <location>
        <begin position="76"/>
        <end position="96"/>
    </location>
</feature>
<evidence type="ECO:0000256" key="3">
    <source>
        <dbReference type="ARBA" id="ARBA00022519"/>
    </source>
</evidence>
<evidence type="ECO:0000313" key="11">
    <source>
        <dbReference type="Proteomes" id="UP000077355"/>
    </source>
</evidence>
<evidence type="ECO:0000256" key="6">
    <source>
        <dbReference type="ARBA" id="ARBA00023136"/>
    </source>
</evidence>
<evidence type="ECO:0000256" key="2">
    <source>
        <dbReference type="ARBA" id="ARBA00022475"/>
    </source>
</evidence>
<proteinExistence type="inferred from homology"/>
<dbReference type="InterPro" id="IPR024528">
    <property type="entry name" value="ThrE_2"/>
</dbReference>
<comment type="subcellular location">
    <subcellularLocation>
        <location evidence="1">Cell membrane</location>
        <topology evidence="1">Multi-pass membrane protein</topology>
    </subcellularLocation>
</comment>
<dbReference type="GO" id="GO:0005886">
    <property type="term" value="C:plasma membrane"/>
    <property type="evidence" value="ECO:0007669"/>
    <property type="project" value="UniProtKB-SubCell"/>
</dbReference>
<feature type="domain" description="Threonine/Serine exporter ThrE" evidence="9">
    <location>
        <begin position="4"/>
        <end position="131"/>
    </location>
</feature>
<dbReference type="AlphaFoldDB" id="A0A168LTH3"/>
<evidence type="ECO:0000256" key="4">
    <source>
        <dbReference type="ARBA" id="ARBA00022692"/>
    </source>
</evidence>
<dbReference type="InterPro" id="IPR050539">
    <property type="entry name" value="ThrE_Dicarb/AminoAcid_Exp"/>
</dbReference>
<sequence>MIEQLVTCFIATAGFAILFNAPKRSLIQCGLVGTLSWMAYILLLEYDVDPILATLAATFLVGVISQIFAKYYKMPVIIFSVSGIIPLVPGGLAYNAMRRFVQNDYNEAVHFAVQAFMLSGSIALGLVLSEVLNQTIRKKTPPLT</sequence>
<evidence type="ECO:0000256" key="7">
    <source>
        <dbReference type="ARBA" id="ARBA00034125"/>
    </source>
</evidence>
<dbReference type="PANTHER" id="PTHR34390:SF1">
    <property type="entry name" value="SUCCINATE TRANSPORTER SUBUNIT YJJB-RELATED"/>
    <property type="match status" value="1"/>
</dbReference>
<keyword evidence="5 8" id="KW-1133">Transmembrane helix</keyword>
<organism evidence="10 11">
    <name type="scientific">Paenibacillus antarcticus</name>
    <dbReference type="NCBI Taxonomy" id="253703"/>
    <lineage>
        <taxon>Bacteria</taxon>
        <taxon>Bacillati</taxon>
        <taxon>Bacillota</taxon>
        <taxon>Bacilli</taxon>
        <taxon>Bacillales</taxon>
        <taxon>Paenibacillaceae</taxon>
        <taxon>Paenibacillus</taxon>
    </lineage>
</organism>
<dbReference type="PANTHER" id="PTHR34390">
    <property type="entry name" value="UPF0442 PROTEIN YJJB-RELATED"/>
    <property type="match status" value="1"/>
</dbReference>
<feature type="transmembrane region" description="Helical" evidence="8">
    <location>
        <begin position="25"/>
        <end position="44"/>
    </location>
</feature>
<evidence type="ECO:0000256" key="5">
    <source>
        <dbReference type="ARBA" id="ARBA00022989"/>
    </source>
</evidence>
<reference evidence="10 11" key="1">
    <citation type="submission" date="2016-03" db="EMBL/GenBank/DDBJ databases">
        <title>Draft genome sequence of Paenibacillus antarcticus CECT 5836.</title>
        <authorList>
            <person name="Shin S.-K."/>
            <person name="Yi H."/>
        </authorList>
    </citation>
    <scope>NUCLEOTIDE SEQUENCE [LARGE SCALE GENOMIC DNA]</scope>
    <source>
        <strain evidence="10 11">CECT 5836</strain>
    </source>
</reference>